<reference evidence="2" key="2">
    <citation type="journal article" date="2021" name="PeerJ">
        <title>Extensive microbial diversity within the chicken gut microbiome revealed by metagenomics and culture.</title>
        <authorList>
            <person name="Gilroy R."/>
            <person name="Ravi A."/>
            <person name="Getino M."/>
            <person name="Pursley I."/>
            <person name="Horton D.L."/>
            <person name="Alikhan N.F."/>
            <person name="Baker D."/>
            <person name="Gharbi K."/>
            <person name="Hall N."/>
            <person name="Watson M."/>
            <person name="Adriaenssens E.M."/>
            <person name="Foster-Nyarko E."/>
            <person name="Jarju S."/>
            <person name="Secka A."/>
            <person name="Antonio M."/>
            <person name="Oren A."/>
            <person name="Chaudhuri R.R."/>
            <person name="La Ragione R."/>
            <person name="Hildebrand F."/>
            <person name="Pallen M.J."/>
        </authorList>
    </citation>
    <scope>NUCLEOTIDE SEQUENCE</scope>
    <source>
        <strain evidence="2">ChiW25-3613</strain>
    </source>
</reference>
<evidence type="ECO:0000313" key="2">
    <source>
        <dbReference type="EMBL" id="HIR39454.1"/>
    </source>
</evidence>
<organism evidence="2 3">
    <name type="scientific">Candidatus Coproplasma stercoripullorum</name>
    <dbReference type="NCBI Taxonomy" id="2840751"/>
    <lineage>
        <taxon>Bacteria</taxon>
        <taxon>Bacillati</taxon>
        <taxon>Bacillota</taxon>
        <taxon>Clostridia</taxon>
        <taxon>Eubacteriales</taxon>
        <taxon>Candidatus Coproplasma</taxon>
    </lineage>
</organism>
<dbReference type="EMBL" id="DVHB01000062">
    <property type="protein sequence ID" value="HIR39454.1"/>
    <property type="molecule type" value="Genomic_DNA"/>
</dbReference>
<comment type="similarity">
    <text evidence="1">Belongs to the asp23 family.</text>
</comment>
<proteinExistence type="inferred from homology"/>
<dbReference type="AlphaFoldDB" id="A0A9D1AG98"/>
<dbReference type="InterPro" id="IPR005531">
    <property type="entry name" value="Asp23"/>
</dbReference>
<accession>A0A9D1AG98</accession>
<dbReference type="PANTHER" id="PTHR34297">
    <property type="entry name" value="HYPOTHETICAL CYTOSOLIC PROTEIN-RELATED"/>
    <property type="match status" value="1"/>
</dbReference>
<protein>
    <submittedName>
        <fullName evidence="2">Asp23/Gls24 family envelope stress response protein</fullName>
    </submittedName>
</protein>
<sequence length="110" mass="12209">MAHLRHDPTQNQKGKITYDSGIVDGIVALAISEVDGVTLLNNKNKGVRLEFDKNGIIADVSVKVDYGYNVASLAFRIQQSIKHNVESMTKFKVDKINVHIQDVDFPDNLA</sequence>
<evidence type="ECO:0000313" key="3">
    <source>
        <dbReference type="Proteomes" id="UP000824179"/>
    </source>
</evidence>
<gene>
    <name evidence="2" type="ORF">IAB90_03630</name>
</gene>
<dbReference type="Proteomes" id="UP000824179">
    <property type="component" value="Unassembled WGS sequence"/>
</dbReference>
<comment type="caution">
    <text evidence="2">The sequence shown here is derived from an EMBL/GenBank/DDBJ whole genome shotgun (WGS) entry which is preliminary data.</text>
</comment>
<name>A0A9D1AG98_9FIRM</name>
<dbReference type="Pfam" id="PF03780">
    <property type="entry name" value="Asp23"/>
    <property type="match status" value="1"/>
</dbReference>
<reference evidence="2" key="1">
    <citation type="submission" date="2020-10" db="EMBL/GenBank/DDBJ databases">
        <authorList>
            <person name="Gilroy R."/>
        </authorList>
    </citation>
    <scope>NUCLEOTIDE SEQUENCE</scope>
    <source>
        <strain evidence="2">ChiW25-3613</strain>
    </source>
</reference>
<evidence type="ECO:0000256" key="1">
    <source>
        <dbReference type="ARBA" id="ARBA00005721"/>
    </source>
</evidence>